<evidence type="ECO:0000313" key="7">
    <source>
        <dbReference type="Proteomes" id="UP000479710"/>
    </source>
</evidence>
<evidence type="ECO:0000256" key="4">
    <source>
        <dbReference type="SAM" id="MobiDB-lite"/>
    </source>
</evidence>
<dbReference type="InterPro" id="IPR011598">
    <property type="entry name" value="bHLH_dom"/>
</dbReference>
<dbReference type="GO" id="GO:0046983">
    <property type="term" value="F:protein dimerization activity"/>
    <property type="evidence" value="ECO:0007669"/>
    <property type="project" value="InterPro"/>
</dbReference>
<comment type="similarity">
    <text evidence="1">Belongs to the bHLH protein family.</text>
</comment>
<feature type="region of interest" description="Disordered" evidence="4">
    <location>
        <begin position="108"/>
        <end position="127"/>
    </location>
</feature>
<dbReference type="InterPro" id="IPR036638">
    <property type="entry name" value="HLH_DNA-bd_sf"/>
</dbReference>
<dbReference type="CDD" id="cd11393">
    <property type="entry name" value="bHLH_AtbHLH_like"/>
    <property type="match status" value="1"/>
</dbReference>
<evidence type="ECO:0000256" key="2">
    <source>
        <dbReference type="ARBA" id="ARBA00023015"/>
    </source>
</evidence>
<comment type="caution">
    <text evidence="6">The sequence shown here is derived from an EMBL/GenBank/DDBJ whole genome shotgun (WGS) entry which is preliminary data.</text>
</comment>
<accession>A0A6G1C1T7</accession>
<keyword evidence="2" id="KW-0805">Transcription regulation</keyword>
<feature type="region of interest" description="Disordered" evidence="4">
    <location>
        <begin position="27"/>
        <end position="99"/>
    </location>
</feature>
<keyword evidence="7" id="KW-1185">Reference proteome</keyword>
<dbReference type="InterPro" id="IPR044278">
    <property type="entry name" value="BHLH95-like"/>
</dbReference>
<protein>
    <recommendedName>
        <fullName evidence="5">BHLH domain-containing protein</fullName>
    </recommendedName>
</protein>
<evidence type="ECO:0000259" key="5">
    <source>
        <dbReference type="PROSITE" id="PS50888"/>
    </source>
</evidence>
<evidence type="ECO:0000256" key="1">
    <source>
        <dbReference type="ARBA" id="ARBA00005510"/>
    </source>
</evidence>
<keyword evidence="3" id="KW-0804">Transcription</keyword>
<sequence>MSQEAVNLPQGTKETHDCTFTITANTPLGSIKMGYSGSGKSDKNNTLSKPASPVVSDDVAEIKGTRNDVVAANEEREGGGGDGIAMDASESKFKSSSDEGDCELMNFAAGASEGGSGGNGNKEVKNSTNMGHMIHAWTERDRRKEMNNKFDLLHALVPNLPKKTDQTTIVEATINYIKNLQDEVQKLETLKMERQRGAAANGSSSEGSTPAPAAAAAAVAVDTLAPPPPEEEEELTREMSLADLVHVWEQEVAADSGRGTPAPAPPPPAPMQTWTGPNMTVSLTGHDAFITLSLPRSQNLVAAAVCVLERHHIDVVTATVSTPEQGSSLLSLHCHLSPACTSSQNLTPLDKYKLAVSELMLWVSV</sequence>
<organism evidence="6 7">
    <name type="scientific">Oryza meyeriana var. granulata</name>
    <dbReference type="NCBI Taxonomy" id="110450"/>
    <lineage>
        <taxon>Eukaryota</taxon>
        <taxon>Viridiplantae</taxon>
        <taxon>Streptophyta</taxon>
        <taxon>Embryophyta</taxon>
        <taxon>Tracheophyta</taxon>
        <taxon>Spermatophyta</taxon>
        <taxon>Magnoliopsida</taxon>
        <taxon>Liliopsida</taxon>
        <taxon>Poales</taxon>
        <taxon>Poaceae</taxon>
        <taxon>BOP clade</taxon>
        <taxon>Oryzoideae</taxon>
        <taxon>Oryzeae</taxon>
        <taxon>Oryzinae</taxon>
        <taxon>Oryza</taxon>
        <taxon>Oryza meyeriana</taxon>
    </lineage>
</organism>
<dbReference type="AlphaFoldDB" id="A0A6G1C1T7"/>
<dbReference type="SUPFAM" id="SSF47459">
    <property type="entry name" value="HLH, helix-loop-helix DNA-binding domain"/>
    <property type="match status" value="1"/>
</dbReference>
<feature type="compositionally biased region" description="Low complexity" evidence="4">
    <location>
        <begin position="197"/>
        <end position="216"/>
    </location>
</feature>
<reference evidence="6 7" key="1">
    <citation type="submission" date="2019-11" db="EMBL/GenBank/DDBJ databases">
        <title>Whole genome sequence of Oryza granulata.</title>
        <authorList>
            <person name="Li W."/>
        </authorList>
    </citation>
    <scope>NUCLEOTIDE SEQUENCE [LARGE SCALE GENOMIC DNA]</scope>
    <source>
        <strain evidence="7">cv. Menghai</strain>
        <tissue evidence="6">Leaf</tissue>
    </source>
</reference>
<dbReference type="Pfam" id="PF00010">
    <property type="entry name" value="HLH"/>
    <property type="match status" value="1"/>
</dbReference>
<evidence type="ECO:0000313" key="6">
    <source>
        <dbReference type="EMBL" id="KAF0893834.1"/>
    </source>
</evidence>
<feature type="region of interest" description="Disordered" evidence="4">
    <location>
        <begin position="195"/>
        <end position="216"/>
    </location>
</feature>
<proteinExistence type="inferred from homology"/>
<dbReference type="OrthoDB" id="690068at2759"/>
<name>A0A6G1C1T7_9ORYZ</name>
<dbReference type="PANTHER" id="PTHR46772:SF8">
    <property type="entry name" value="TRANSCRIPTION FACTOR BHLH95"/>
    <property type="match status" value="1"/>
</dbReference>
<dbReference type="Gene3D" id="4.10.280.10">
    <property type="entry name" value="Helix-loop-helix DNA-binding domain"/>
    <property type="match status" value="1"/>
</dbReference>
<feature type="domain" description="BHLH" evidence="5">
    <location>
        <begin position="130"/>
        <end position="180"/>
    </location>
</feature>
<dbReference type="PROSITE" id="PS50888">
    <property type="entry name" value="BHLH"/>
    <property type="match status" value="1"/>
</dbReference>
<dbReference type="Proteomes" id="UP000479710">
    <property type="component" value="Unassembled WGS sequence"/>
</dbReference>
<dbReference type="EMBL" id="SPHZ02000011">
    <property type="protein sequence ID" value="KAF0893834.1"/>
    <property type="molecule type" value="Genomic_DNA"/>
</dbReference>
<evidence type="ECO:0000256" key="3">
    <source>
        <dbReference type="ARBA" id="ARBA00023163"/>
    </source>
</evidence>
<dbReference type="SMART" id="SM00353">
    <property type="entry name" value="HLH"/>
    <property type="match status" value="1"/>
</dbReference>
<dbReference type="InterPro" id="IPR045239">
    <property type="entry name" value="bHLH95_bHLH"/>
</dbReference>
<dbReference type="GO" id="GO:0009960">
    <property type="term" value="P:endosperm development"/>
    <property type="evidence" value="ECO:0007669"/>
    <property type="project" value="InterPro"/>
</dbReference>
<gene>
    <name evidence="6" type="ORF">E2562_029716</name>
</gene>
<dbReference type="PANTHER" id="PTHR46772">
    <property type="entry name" value="BHLH DOMAIN-CONTAINING PROTEIN"/>
    <property type="match status" value="1"/>
</dbReference>
<dbReference type="GO" id="GO:0003700">
    <property type="term" value="F:DNA-binding transcription factor activity"/>
    <property type="evidence" value="ECO:0007669"/>
    <property type="project" value="InterPro"/>
</dbReference>